<dbReference type="GO" id="GO:0051539">
    <property type="term" value="F:4 iron, 4 sulfur cluster binding"/>
    <property type="evidence" value="ECO:0007669"/>
    <property type="project" value="InterPro"/>
</dbReference>
<protein>
    <submittedName>
        <fullName evidence="1">Molybdenum cofactor biosynthesis protein A</fullName>
    </submittedName>
</protein>
<dbReference type="eggNOG" id="COG2896">
    <property type="taxonomic scope" value="Bacteria"/>
</dbReference>
<accession>A3IIK3</accession>
<organism evidence="1 2">
    <name type="scientific">Crocosphaera chwakensis CCY0110</name>
    <dbReference type="NCBI Taxonomy" id="391612"/>
    <lineage>
        <taxon>Bacteria</taxon>
        <taxon>Bacillati</taxon>
        <taxon>Cyanobacteriota</taxon>
        <taxon>Cyanophyceae</taxon>
        <taxon>Oscillatoriophycideae</taxon>
        <taxon>Chroococcales</taxon>
        <taxon>Aphanothecaceae</taxon>
        <taxon>Crocosphaera</taxon>
        <taxon>Crocosphaera chwakensis</taxon>
    </lineage>
</organism>
<proteinExistence type="predicted"/>
<name>A3IIK3_9CHRO</name>
<comment type="caution">
    <text evidence="1">The sequence shown here is derived from an EMBL/GenBank/DDBJ whole genome shotgun (WGS) entry which is preliminary data.</text>
</comment>
<gene>
    <name evidence="1" type="ORF">CY0110_17607</name>
</gene>
<keyword evidence="2" id="KW-1185">Reference proteome</keyword>
<dbReference type="GO" id="GO:0006777">
    <property type="term" value="P:Mo-molybdopterin cofactor biosynthetic process"/>
    <property type="evidence" value="ECO:0007669"/>
    <property type="project" value="InterPro"/>
</dbReference>
<evidence type="ECO:0000313" key="2">
    <source>
        <dbReference type="Proteomes" id="UP000003781"/>
    </source>
</evidence>
<dbReference type="InterPro" id="IPR013785">
    <property type="entry name" value="Aldolase_TIM"/>
</dbReference>
<dbReference type="EMBL" id="AAXW01000002">
    <property type="protein sequence ID" value="EAZ93635.1"/>
    <property type="molecule type" value="Genomic_DNA"/>
</dbReference>
<sequence>MRLSADGWLRPCLLNETGQIDLKTLLRNKIKTTEIKEKVAHLLNIKPEINYKQRDSGNDTGIYNRTMSQIGG</sequence>
<dbReference type="Proteomes" id="UP000003781">
    <property type="component" value="Unassembled WGS sequence"/>
</dbReference>
<dbReference type="Gene3D" id="3.20.20.70">
    <property type="entry name" value="Aldolase class I"/>
    <property type="match status" value="1"/>
</dbReference>
<dbReference type="InterPro" id="IPR010505">
    <property type="entry name" value="MoaA_twitch"/>
</dbReference>
<dbReference type="AlphaFoldDB" id="A3IIK3"/>
<reference evidence="1 2" key="1">
    <citation type="submission" date="2007-03" db="EMBL/GenBank/DDBJ databases">
        <authorList>
            <person name="Stal L."/>
            <person name="Ferriera S."/>
            <person name="Johnson J."/>
            <person name="Kravitz S."/>
            <person name="Beeson K."/>
            <person name="Sutton G."/>
            <person name="Rogers Y.-H."/>
            <person name="Friedman R."/>
            <person name="Frazier M."/>
            <person name="Venter J.C."/>
        </authorList>
    </citation>
    <scope>NUCLEOTIDE SEQUENCE [LARGE SCALE GENOMIC DNA]</scope>
    <source>
        <strain evidence="1 2">CCY0110</strain>
    </source>
</reference>
<dbReference type="CDD" id="cd21117">
    <property type="entry name" value="Twitch_MoaA"/>
    <property type="match status" value="1"/>
</dbReference>
<evidence type="ECO:0000313" key="1">
    <source>
        <dbReference type="EMBL" id="EAZ93635.1"/>
    </source>
</evidence>